<accession>A0A4R8IUI7</accession>
<dbReference type="Proteomes" id="UP000294914">
    <property type="component" value="Unassembled WGS sequence"/>
</dbReference>
<dbReference type="SUPFAM" id="SSF51556">
    <property type="entry name" value="Metallo-dependent hydrolases"/>
    <property type="match status" value="1"/>
</dbReference>
<dbReference type="GO" id="GO:0016831">
    <property type="term" value="F:carboxy-lyase activity"/>
    <property type="evidence" value="ECO:0007669"/>
    <property type="project" value="InterPro"/>
</dbReference>
<dbReference type="GO" id="GO:0019748">
    <property type="term" value="P:secondary metabolic process"/>
    <property type="evidence" value="ECO:0007669"/>
    <property type="project" value="TreeGrafter"/>
</dbReference>
<dbReference type="InterPro" id="IPR032466">
    <property type="entry name" value="Metal_Hydrolase"/>
</dbReference>
<dbReference type="AlphaFoldDB" id="A0A4R8IUI7"/>
<dbReference type="InterPro" id="IPR006680">
    <property type="entry name" value="Amidohydro-rel"/>
</dbReference>
<dbReference type="Pfam" id="PF04909">
    <property type="entry name" value="Amidohydro_2"/>
    <property type="match status" value="1"/>
</dbReference>
<reference evidence="3 4" key="1">
    <citation type="submission" date="2019-03" db="EMBL/GenBank/DDBJ databases">
        <title>Genomic Encyclopedia of Type Strains, Phase IV (KMG-IV): sequencing the most valuable type-strain genomes for metagenomic binning, comparative biology and taxonomic classification.</title>
        <authorList>
            <person name="Goeker M."/>
        </authorList>
    </citation>
    <scope>NUCLEOTIDE SEQUENCE [LARGE SCALE GENOMIC DNA]</scope>
    <source>
        <strain evidence="3 4">DSM 16326</strain>
    </source>
</reference>
<dbReference type="InterPro" id="IPR032465">
    <property type="entry name" value="ACMSD"/>
</dbReference>
<gene>
    <name evidence="3" type="ORF">EDC23_1719</name>
</gene>
<dbReference type="Gene3D" id="3.20.20.140">
    <property type="entry name" value="Metal-dependent hydrolases"/>
    <property type="match status" value="1"/>
</dbReference>
<evidence type="ECO:0000313" key="3">
    <source>
        <dbReference type="EMBL" id="TDY00973.1"/>
    </source>
</evidence>
<evidence type="ECO:0000313" key="4">
    <source>
        <dbReference type="Proteomes" id="UP000294914"/>
    </source>
</evidence>
<dbReference type="GO" id="GO:0005737">
    <property type="term" value="C:cytoplasm"/>
    <property type="evidence" value="ECO:0007669"/>
    <property type="project" value="TreeGrafter"/>
</dbReference>
<sequence>MWYRIGLFLVVGTLAVAGCQSMSQPEHPPFADIHLHYNWDQDEIYTPEQAIKELEEHNVVLAVVSSVPSDMALELADLGKDWIVPFYSPYYDAGNRLNWFYDEKVVDKAREALASGKFYGLGEMHLVAGAGPRRDNPVFLGLLELAKEYDVPVNIHTDSSRYEYMLSICEQHPEVVFQWSHVGGILQPESITPVMEACPNVWADMSARDPWHYGDFVKTTGPIPDEWREWLIRFQDRIMVGTDPVSGGHEVYTWYEADNGWDHYARLYNYHRHWLDQLPPEVEEKIRLTNAQRFFDYALQKMNQ</sequence>
<dbReference type="GO" id="GO:0016787">
    <property type="term" value="F:hydrolase activity"/>
    <property type="evidence" value="ECO:0007669"/>
    <property type="project" value="UniProtKB-KW"/>
</dbReference>
<proteinExistence type="predicted"/>
<evidence type="ECO:0000256" key="1">
    <source>
        <dbReference type="ARBA" id="ARBA00023239"/>
    </source>
</evidence>
<keyword evidence="3" id="KW-0378">Hydrolase</keyword>
<evidence type="ECO:0000259" key="2">
    <source>
        <dbReference type="Pfam" id="PF04909"/>
    </source>
</evidence>
<name>A0A4R8IUI7_9GAMM</name>
<keyword evidence="4" id="KW-1185">Reference proteome</keyword>
<feature type="domain" description="Amidohydrolase-related" evidence="2">
    <location>
        <begin position="102"/>
        <end position="296"/>
    </location>
</feature>
<comment type="caution">
    <text evidence="3">The sequence shown here is derived from an EMBL/GenBank/DDBJ whole genome shotgun (WGS) entry which is preliminary data.</text>
</comment>
<dbReference type="OrthoDB" id="3982782at2"/>
<dbReference type="PANTHER" id="PTHR21240">
    <property type="entry name" value="2-AMINO-3-CARBOXYLMUCONATE-6-SEMIALDEHYDE DECARBOXYLASE"/>
    <property type="match status" value="1"/>
</dbReference>
<organism evidence="3 4">
    <name type="scientific">Thiohalophilus thiocyanatoxydans</name>
    <dbReference type="NCBI Taxonomy" id="381308"/>
    <lineage>
        <taxon>Bacteria</taxon>
        <taxon>Pseudomonadati</taxon>
        <taxon>Pseudomonadota</taxon>
        <taxon>Gammaproteobacteria</taxon>
        <taxon>Thiohalomonadales</taxon>
        <taxon>Thiohalophilaceae</taxon>
        <taxon>Thiohalophilus</taxon>
    </lineage>
</organism>
<dbReference type="PROSITE" id="PS51257">
    <property type="entry name" value="PROKAR_LIPOPROTEIN"/>
    <property type="match status" value="1"/>
</dbReference>
<dbReference type="PANTHER" id="PTHR21240:SF28">
    <property type="entry name" value="ISO-OROTATE DECARBOXYLASE (EUROFUNG)"/>
    <property type="match status" value="1"/>
</dbReference>
<dbReference type="EMBL" id="SOQX01000004">
    <property type="protein sequence ID" value="TDY00973.1"/>
    <property type="molecule type" value="Genomic_DNA"/>
</dbReference>
<protein>
    <submittedName>
        <fullName evidence="3">Putative TIM-barrel fold metal-dependent hydrolase</fullName>
    </submittedName>
</protein>
<keyword evidence="1" id="KW-0456">Lyase</keyword>
<dbReference type="RefSeq" id="WP_134083495.1">
    <property type="nucleotide sequence ID" value="NZ_SOQX01000004.1"/>
</dbReference>